<dbReference type="SUPFAM" id="SSF48576">
    <property type="entry name" value="Terpenoid synthases"/>
    <property type="match status" value="1"/>
</dbReference>
<evidence type="ECO:0000256" key="1">
    <source>
        <dbReference type="ARBA" id="ARBA00001946"/>
    </source>
</evidence>
<dbReference type="RefSeq" id="WP_128535007.1">
    <property type="nucleotide sequence ID" value="NZ_SBIW01000007.1"/>
</dbReference>
<comment type="caution">
    <text evidence="7">The sequence shown here is derived from an EMBL/GenBank/DDBJ whole genome shotgun (WGS) entry which is preliminary data.</text>
</comment>
<evidence type="ECO:0000256" key="6">
    <source>
        <dbReference type="RuleBase" id="RU004466"/>
    </source>
</evidence>
<evidence type="ECO:0000256" key="4">
    <source>
        <dbReference type="ARBA" id="ARBA00022723"/>
    </source>
</evidence>
<evidence type="ECO:0000256" key="5">
    <source>
        <dbReference type="ARBA" id="ARBA00022842"/>
    </source>
</evidence>
<dbReference type="InterPro" id="IPR000092">
    <property type="entry name" value="Polyprenyl_synt"/>
</dbReference>
<comment type="similarity">
    <text evidence="2 6">Belongs to the FPP/GGPP synthase family.</text>
</comment>
<keyword evidence="5" id="KW-0460">Magnesium</keyword>
<keyword evidence="8" id="KW-1185">Reference proteome</keyword>
<dbReference type="OrthoDB" id="9805316at2"/>
<dbReference type="AlphaFoldDB" id="A0A3S3YU05"/>
<dbReference type="SFLD" id="SFLDG01017">
    <property type="entry name" value="Polyprenyl_Transferase_Like"/>
    <property type="match status" value="1"/>
</dbReference>
<dbReference type="PANTHER" id="PTHR12001:SF85">
    <property type="entry name" value="SHORT CHAIN ISOPRENYL DIPHOSPHATE SYNTHASE"/>
    <property type="match status" value="1"/>
</dbReference>
<dbReference type="Pfam" id="PF00348">
    <property type="entry name" value="polyprenyl_synt"/>
    <property type="match status" value="1"/>
</dbReference>
<organism evidence="7 8">
    <name type="scientific">Mucilaginibacter gilvus</name>
    <dbReference type="NCBI Taxonomy" id="2305909"/>
    <lineage>
        <taxon>Bacteria</taxon>
        <taxon>Pseudomonadati</taxon>
        <taxon>Bacteroidota</taxon>
        <taxon>Sphingobacteriia</taxon>
        <taxon>Sphingobacteriales</taxon>
        <taxon>Sphingobacteriaceae</taxon>
        <taxon>Mucilaginibacter</taxon>
    </lineage>
</organism>
<evidence type="ECO:0000313" key="7">
    <source>
        <dbReference type="EMBL" id="RWY50276.1"/>
    </source>
</evidence>
<proteinExistence type="inferred from homology"/>
<keyword evidence="4" id="KW-0479">Metal-binding</keyword>
<dbReference type="InterPro" id="IPR008949">
    <property type="entry name" value="Isoprenoid_synthase_dom_sf"/>
</dbReference>
<accession>A0A3S3YU05</accession>
<dbReference type="CDD" id="cd00685">
    <property type="entry name" value="Trans_IPPS_HT"/>
    <property type="match status" value="1"/>
</dbReference>
<gene>
    <name evidence="7" type="ORF">EPL05_16130</name>
</gene>
<protein>
    <submittedName>
        <fullName evidence="7">Polyprenyl synthetase family protein</fullName>
    </submittedName>
</protein>
<dbReference type="PANTHER" id="PTHR12001">
    <property type="entry name" value="GERANYLGERANYL PYROPHOSPHATE SYNTHASE"/>
    <property type="match status" value="1"/>
</dbReference>
<dbReference type="Gene3D" id="1.10.600.10">
    <property type="entry name" value="Farnesyl Diphosphate Synthase"/>
    <property type="match status" value="1"/>
</dbReference>
<evidence type="ECO:0000256" key="3">
    <source>
        <dbReference type="ARBA" id="ARBA00022679"/>
    </source>
</evidence>
<comment type="cofactor">
    <cofactor evidence="1">
        <name>Mg(2+)</name>
        <dbReference type="ChEBI" id="CHEBI:18420"/>
    </cofactor>
</comment>
<dbReference type="PROSITE" id="PS00723">
    <property type="entry name" value="POLYPRENYL_SYNTHASE_1"/>
    <property type="match status" value="1"/>
</dbReference>
<evidence type="ECO:0000313" key="8">
    <source>
        <dbReference type="Proteomes" id="UP000286701"/>
    </source>
</evidence>
<sequence>MRKLEDLQALIATSVEQLKYPAYPAELYEPISYILSIGGKRMRPALLLMACDLFGGDVEAALPPALAIEVFHNFTLMHDDIMDNAPIRRGRATVHEKWNQNVAILSGDVMLIEGYKLMMQVRDNILRRVLDIFNETAVGVCEGQQLDMTFETSSNIGIDEYINMIRLKTAVVLGGALKIGALIGEADEKDAELLSDFGVNLGIAFQLQDDILDVYGDPVKFGKQVGGDIISNKKTYLLIKALQLVKGSDAEELQRWITFTTFDNAEKVTAVTEIYNKANVRQYAEDEMQAYAEKAFKALEQINLPEDSKQYLRDFADGLLVREY</sequence>
<dbReference type="SFLD" id="SFLDS00005">
    <property type="entry name" value="Isoprenoid_Synthase_Type_I"/>
    <property type="match status" value="1"/>
</dbReference>
<keyword evidence="3 6" id="KW-0808">Transferase</keyword>
<dbReference type="GO" id="GO:0046872">
    <property type="term" value="F:metal ion binding"/>
    <property type="evidence" value="ECO:0007669"/>
    <property type="project" value="UniProtKB-KW"/>
</dbReference>
<reference evidence="7 8" key="1">
    <citation type="submission" date="2019-01" db="EMBL/GenBank/DDBJ databases">
        <title>Mucilaginibacter antarcticum sp. nov., isolated from antarctic soil.</title>
        <authorList>
            <person name="Yan Y.-Q."/>
            <person name="Du Z.-J."/>
        </authorList>
    </citation>
    <scope>NUCLEOTIDE SEQUENCE [LARGE SCALE GENOMIC DNA]</scope>
    <source>
        <strain evidence="7 8">F01003</strain>
    </source>
</reference>
<dbReference type="Proteomes" id="UP000286701">
    <property type="component" value="Unassembled WGS sequence"/>
</dbReference>
<dbReference type="InterPro" id="IPR033749">
    <property type="entry name" value="Polyprenyl_synt_CS"/>
</dbReference>
<dbReference type="GO" id="GO:0004659">
    <property type="term" value="F:prenyltransferase activity"/>
    <property type="evidence" value="ECO:0007669"/>
    <property type="project" value="InterPro"/>
</dbReference>
<name>A0A3S3YU05_9SPHI</name>
<dbReference type="PROSITE" id="PS00444">
    <property type="entry name" value="POLYPRENYL_SYNTHASE_2"/>
    <property type="match status" value="1"/>
</dbReference>
<dbReference type="GO" id="GO:0008299">
    <property type="term" value="P:isoprenoid biosynthetic process"/>
    <property type="evidence" value="ECO:0007669"/>
    <property type="project" value="InterPro"/>
</dbReference>
<evidence type="ECO:0000256" key="2">
    <source>
        <dbReference type="ARBA" id="ARBA00006706"/>
    </source>
</evidence>
<dbReference type="EMBL" id="SBIW01000007">
    <property type="protein sequence ID" value="RWY50276.1"/>
    <property type="molecule type" value="Genomic_DNA"/>
</dbReference>